<evidence type="ECO:0000313" key="1">
    <source>
        <dbReference type="EMBL" id="PAP91514.1"/>
    </source>
</evidence>
<accession>A0A271K7L6</accession>
<evidence type="ECO:0000313" key="2">
    <source>
        <dbReference type="Proteomes" id="UP000215931"/>
    </source>
</evidence>
<proteinExistence type="predicted"/>
<protein>
    <submittedName>
        <fullName evidence="1">Uncharacterized protein</fullName>
    </submittedName>
</protein>
<name>A0A271K7L6_9HYPH</name>
<reference evidence="1 2" key="1">
    <citation type="submission" date="2017-08" db="EMBL/GenBank/DDBJ databases">
        <title>Mesorhizobium wenxinae sp. nov., a novel rhizobial species isolated from root nodules of chickpea (Cicer arietinum L.).</title>
        <authorList>
            <person name="Zhang J."/>
        </authorList>
    </citation>
    <scope>NUCLEOTIDE SEQUENCE [LARGE SCALE GENOMIC DNA]</scope>
    <source>
        <strain evidence="2">WYCCWR 10019</strain>
    </source>
</reference>
<sequence length="61" mass="7335">MIEKVTRRFFTAAFLAQSMDRAEVPAWMFDRVFSTSWRIRTAPQDDFAVLDRWRNFFITQG</sequence>
<organism evidence="1 2">
    <name type="scientific">Mesorhizobium wenxiniae</name>
    <dbReference type="NCBI Taxonomy" id="2014805"/>
    <lineage>
        <taxon>Bacteria</taxon>
        <taxon>Pseudomonadati</taxon>
        <taxon>Pseudomonadota</taxon>
        <taxon>Alphaproteobacteria</taxon>
        <taxon>Hyphomicrobiales</taxon>
        <taxon>Phyllobacteriaceae</taxon>
        <taxon>Mesorhizobium</taxon>
    </lineage>
</organism>
<keyword evidence="2" id="KW-1185">Reference proteome</keyword>
<dbReference type="AlphaFoldDB" id="A0A271K7L6"/>
<gene>
    <name evidence="1" type="ORF">CIT31_32335</name>
</gene>
<dbReference type="EMBL" id="NPKH01000040">
    <property type="protein sequence ID" value="PAP91514.1"/>
    <property type="molecule type" value="Genomic_DNA"/>
</dbReference>
<dbReference type="Proteomes" id="UP000215931">
    <property type="component" value="Unassembled WGS sequence"/>
</dbReference>
<comment type="caution">
    <text evidence="1">The sequence shown here is derived from an EMBL/GenBank/DDBJ whole genome shotgun (WGS) entry which is preliminary data.</text>
</comment>